<dbReference type="EMBL" id="UYYB01094435">
    <property type="protein sequence ID" value="VDM74285.1"/>
    <property type="molecule type" value="Genomic_DNA"/>
</dbReference>
<feature type="compositionally biased region" description="Basic residues" evidence="1">
    <location>
        <begin position="10"/>
        <end position="19"/>
    </location>
</feature>
<dbReference type="Proteomes" id="UP000270094">
    <property type="component" value="Unassembled WGS sequence"/>
</dbReference>
<name>A0A3P7KV97_STRVU</name>
<evidence type="ECO:0000313" key="3">
    <source>
        <dbReference type="Proteomes" id="UP000270094"/>
    </source>
</evidence>
<feature type="compositionally biased region" description="Basic and acidic residues" evidence="1">
    <location>
        <begin position="90"/>
        <end position="142"/>
    </location>
</feature>
<dbReference type="AlphaFoldDB" id="A0A3P7KV97"/>
<reference evidence="2 3" key="1">
    <citation type="submission" date="2018-11" db="EMBL/GenBank/DDBJ databases">
        <authorList>
            <consortium name="Pathogen Informatics"/>
        </authorList>
    </citation>
    <scope>NUCLEOTIDE SEQUENCE [LARGE SCALE GENOMIC DNA]</scope>
</reference>
<gene>
    <name evidence="2" type="ORF">SVUK_LOCUS9283</name>
</gene>
<keyword evidence="3" id="KW-1185">Reference proteome</keyword>
<feature type="compositionally biased region" description="Low complexity" evidence="1">
    <location>
        <begin position="71"/>
        <end position="89"/>
    </location>
</feature>
<protein>
    <submittedName>
        <fullName evidence="2">Uncharacterized protein</fullName>
    </submittedName>
</protein>
<evidence type="ECO:0000313" key="2">
    <source>
        <dbReference type="EMBL" id="VDM74285.1"/>
    </source>
</evidence>
<organism evidence="2 3">
    <name type="scientific">Strongylus vulgaris</name>
    <name type="common">Blood worm</name>
    <dbReference type="NCBI Taxonomy" id="40348"/>
    <lineage>
        <taxon>Eukaryota</taxon>
        <taxon>Metazoa</taxon>
        <taxon>Ecdysozoa</taxon>
        <taxon>Nematoda</taxon>
        <taxon>Chromadorea</taxon>
        <taxon>Rhabditida</taxon>
        <taxon>Rhabditina</taxon>
        <taxon>Rhabditomorpha</taxon>
        <taxon>Strongyloidea</taxon>
        <taxon>Strongylidae</taxon>
        <taxon>Strongylus</taxon>
    </lineage>
</organism>
<sequence length="142" mass="15686">MASRGILKNSSKKPGRKGRASPPTPKYYHMIVVESVSSDTDSIFPKKKGDVDVWLSRRSVKARVNEKSTKTAKTTRTAKTPGTRATGTRVVEKSNKSRATGKAEKTARTRHINDKTAKSLRSILKEPKSKSVKEHVGINKKL</sequence>
<proteinExistence type="predicted"/>
<accession>A0A3P7KV97</accession>
<feature type="region of interest" description="Disordered" evidence="1">
    <location>
        <begin position="1"/>
        <end position="26"/>
    </location>
</feature>
<evidence type="ECO:0000256" key="1">
    <source>
        <dbReference type="SAM" id="MobiDB-lite"/>
    </source>
</evidence>
<feature type="region of interest" description="Disordered" evidence="1">
    <location>
        <begin position="64"/>
        <end position="142"/>
    </location>
</feature>